<comment type="similarity">
    <text evidence="1 2">Belongs to the dTDP-4-dehydrorhamnose reductase family.</text>
</comment>
<comment type="function">
    <text evidence="2">Catalyzes the reduction of dTDP-6-deoxy-L-lyxo-4-hexulose to yield dTDP-L-rhamnose.</text>
</comment>
<keyword evidence="2" id="KW-0521">NADP</keyword>
<organism evidence="4 5">
    <name type="scientific">Deinococcus taklimakanensis</name>
    <dbReference type="NCBI Taxonomy" id="536443"/>
    <lineage>
        <taxon>Bacteria</taxon>
        <taxon>Thermotogati</taxon>
        <taxon>Deinococcota</taxon>
        <taxon>Deinococci</taxon>
        <taxon>Deinococcales</taxon>
        <taxon>Deinococcaceae</taxon>
        <taxon>Deinococcus</taxon>
    </lineage>
</organism>
<dbReference type="SUPFAM" id="SSF51735">
    <property type="entry name" value="NAD(P)-binding Rossmann-fold domains"/>
    <property type="match status" value="1"/>
</dbReference>
<comment type="pathway">
    <text evidence="2">Carbohydrate biosynthesis; dTDP-L-rhamnose biosynthesis.</text>
</comment>
<dbReference type="InterPro" id="IPR005913">
    <property type="entry name" value="dTDP_dehydrorham_reduct"/>
</dbReference>
<dbReference type="Gene3D" id="3.90.25.10">
    <property type="entry name" value="UDP-galactose 4-epimerase, domain 1"/>
    <property type="match status" value="1"/>
</dbReference>
<keyword evidence="5" id="KW-1185">Reference proteome</keyword>
<dbReference type="InterPro" id="IPR036291">
    <property type="entry name" value="NAD(P)-bd_dom_sf"/>
</dbReference>
<dbReference type="PANTHER" id="PTHR10491:SF4">
    <property type="entry name" value="METHIONINE ADENOSYLTRANSFERASE 2 SUBUNIT BETA"/>
    <property type="match status" value="1"/>
</dbReference>
<dbReference type="Gene3D" id="3.40.50.720">
    <property type="entry name" value="NAD(P)-binding Rossmann-like Domain"/>
    <property type="match status" value="1"/>
</dbReference>
<dbReference type="InterPro" id="IPR029903">
    <property type="entry name" value="RmlD-like-bd"/>
</dbReference>
<dbReference type="Proteomes" id="UP001597475">
    <property type="component" value="Unassembled WGS sequence"/>
</dbReference>
<gene>
    <name evidence="4" type="ORF">ACFSR9_14860</name>
</gene>
<dbReference type="SUPFAM" id="SSF51445">
    <property type="entry name" value="(Trans)glycosidases"/>
    <property type="match status" value="1"/>
</dbReference>
<reference evidence="5" key="1">
    <citation type="journal article" date="2019" name="Int. J. Syst. Evol. Microbiol.">
        <title>The Global Catalogue of Microorganisms (GCM) 10K type strain sequencing project: providing services to taxonomists for standard genome sequencing and annotation.</title>
        <authorList>
            <consortium name="The Broad Institute Genomics Platform"/>
            <consortium name="The Broad Institute Genome Sequencing Center for Infectious Disease"/>
            <person name="Wu L."/>
            <person name="Ma J."/>
        </authorList>
    </citation>
    <scope>NUCLEOTIDE SEQUENCE [LARGE SCALE GENOMIC DNA]</scope>
    <source>
        <strain evidence="5">KCTC 33842</strain>
    </source>
</reference>
<dbReference type="EC" id="1.1.1.133" evidence="2"/>
<dbReference type="Pfam" id="PF04321">
    <property type="entry name" value="RmlD_sub_bind"/>
    <property type="match status" value="1"/>
</dbReference>
<dbReference type="RefSeq" id="WP_386847044.1">
    <property type="nucleotide sequence ID" value="NZ_JBHUMK010000076.1"/>
</dbReference>
<accession>A0ABW5P655</accession>
<dbReference type="InterPro" id="IPR017853">
    <property type="entry name" value="GH"/>
</dbReference>
<proteinExistence type="inferred from homology"/>
<dbReference type="Pfam" id="PF00232">
    <property type="entry name" value="Glyco_hydro_1"/>
    <property type="match status" value="1"/>
</dbReference>
<comment type="caution">
    <text evidence="4">The sequence shown here is derived from an EMBL/GenBank/DDBJ whole genome shotgun (WGS) entry which is preliminary data.</text>
</comment>
<dbReference type="PANTHER" id="PTHR10491">
    <property type="entry name" value="DTDP-4-DEHYDRORHAMNOSE REDUCTASE"/>
    <property type="match status" value="1"/>
</dbReference>
<dbReference type="CDD" id="cd05254">
    <property type="entry name" value="dTDP_HR_like_SDR_e"/>
    <property type="match status" value="1"/>
</dbReference>
<dbReference type="InterPro" id="IPR001360">
    <property type="entry name" value="Glyco_hydro_1"/>
</dbReference>
<name>A0ABW5P655_9DEIO</name>
<evidence type="ECO:0000256" key="2">
    <source>
        <dbReference type="RuleBase" id="RU364082"/>
    </source>
</evidence>
<feature type="domain" description="RmlD-like substrate binding" evidence="3">
    <location>
        <begin position="457"/>
        <end position="731"/>
    </location>
</feature>
<dbReference type="EMBL" id="JBHUMK010000076">
    <property type="protein sequence ID" value="MFD2610701.1"/>
    <property type="molecule type" value="Genomic_DNA"/>
</dbReference>
<dbReference type="Gene3D" id="3.20.20.80">
    <property type="entry name" value="Glycosidases"/>
    <property type="match status" value="1"/>
</dbReference>
<evidence type="ECO:0000259" key="3">
    <source>
        <dbReference type="Pfam" id="PF04321"/>
    </source>
</evidence>
<evidence type="ECO:0000313" key="4">
    <source>
        <dbReference type="EMBL" id="MFD2610701.1"/>
    </source>
</evidence>
<keyword evidence="2" id="KW-0560">Oxidoreductase</keyword>
<evidence type="ECO:0000313" key="5">
    <source>
        <dbReference type="Proteomes" id="UP001597475"/>
    </source>
</evidence>
<sequence>MSFFPPEELALWVGIEPTVSRVGEQVLDQLVLSGFHDRLCDIDRLGTLGARAVRFPLLWERTAPNGSAQADWSWADPRLERLGALGLEPVLGLVHHGGGPRHTHLLDPGFALGLAEYARAVAMRYPHVRAYTPVNEPLTTARFSALYGHWYPHARDDRSFWLALKHQLQATVLAMQAVRQVNPHATLVQTEDLGRVFSTPELAAQAEFENERRWLSFDLLLGRVTPGHPMWPYLRGCGATEADLEWFAERACPPDLLGLNTYVTSERFLDHRTGRYPAHCRGSNGQTEYADVEAVRVRGPLPGSLVASIPGAVPGAAAERLLEAHARYGLPLAITECHLDCTREEQLRWLLECWQGAQAARAGGADVRAVTAWAAFGAHEWNSLLTRQDGHYESGLWDVRAPQPRPTALVRLARELAAGEVASHPVLASAGWWRRAGRRVYPVVGEAADEAVSGPPLLIVGATGTLGQAFRHACEERGLAYVLCSRQMLDLADPDSVTAALDRFGPWAVVNAAGYVRVDDAEANPHEAERNHRDNTLGPAVLSRECAARGLPMVTFSSDLVFDGEKEAPYLESDAPHPLSAYGRSKRAAEQAVQAAHPGALIVRTSAFFGPWDEYNFASVVRRELRAGRRVRVAADQTVSPTYLPDLTRATLDLLIDAEAGIWHLANAGAVTWAQWAHAVADLEGLNADLIDAVPTRDLGQRAARPGFSVLRSERGWVMPEFMAALRHWKSVTSAQESVG</sequence>
<evidence type="ECO:0000256" key="1">
    <source>
        <dbReference type="ARBA" id="ARBA00010944"/>
    </source>
</evidence>
<protein>
    <recommendedName>
        <fullName evidence="2">dTDP-4-dehydrorhamnose reductase</fullName>
        <ecNumber evidence="2">1.1.1.133</ecNumber>
    </recommendedName>
</protein>